<evidence type="ECO:0000313" key="2">
    <source>
        <dbReference type="Proteomes" id="UP000828390"/>
    </source>
</evidence>
<reference evidence="1" key="1">
    <citation type="journal article" date="2019" name="bioRxiv">
        <title>The Genome of the Zebra Mussel, Dreissena polymorpha: A Resource for Invasive Species Research.</title>
        <authorList>
            <person name="McCartney M.A."/>
            <person name="Auch B."/>
            <person name="Kono T."/>
            <person name="Mallez S."/>
            <person name="Zhang Y."/>
            <person name="Obille A."/>
            <person name="Becker A."/>
            <person name="Abrahante J.E."/>
            <person name="Garbe J."/>
            <person name="Badalamenti J.P."/>
            <person name="Herman A."/>
            <person name="Mangelson H."/>
            <person name="Liachko I."/>
            <person name="Sullivan S."/>
            <person name="Sone E.D."/>
            <person name="Koren S."/>
            <person name="Silverstein K.A.T."/>
            <person name="Beckman K.B."/>
            <person name="Gohl D.M."/>
        </authorList>
    </citation>
    <scope>NUCLEOTIDE SEQUENCE</scope>
    <source>
        <strain evidence="1">Duluth1</strain>
        <tissue evidence="1">Whole animal</tissue>
    </source>
</reference>
<keyword evidence="2" id="KW-1185">Reference proteome</keyword>
<sequence>MVLTGTPRAWISKRLVPQAPVRNEGLFRLKLMFTLKMVVLQRAGTPWSQARI</sequence>
<evidence type="ECO:0000313" key="1">
    <source>
        <dbReference type="EMBL" id="KAH3862828.1"/>
    </source>
</evidence>
<dbReference type="EMBL" id="JAIWYP010000002">
    <property type="protein sequence ID" value="KAH3862828.1"/>
    <property type="molecule type" value="Genomic_DNA"/>
</dbReference>
<comment type="caution">
    <text evidence="1">The sequence shown here is derived from an EMBL/GenBank/DDBJ whole genome shotgun (WGS) entry which is preliminary data.</text>
</comment>
<gene>
    <name evidence="1" type="ORF">DPMN_025803</name>
</gene>
<accession>A0A9D4RCV7</accession>
<name>A0A9D4RCV7_DREPO</name>
<dbReference type="AlphaFoldDB" id="A0A9D4RCV7"/>
<organism evidence="1 2">
    <name type="scientific">Dreissena polymorpha</name>
    <name type="common">Zebra mussel</name>
    <name type="synonym">Mytilus polymorpha</name>
    <dbReference type="NCBI Taxonomy" id="45954"/>
    <lineage>
        <taxon>Eukaryota</taxon>
        <taxon>Metazoa</taxon>
        <taxon>Spiralia</taxon>
        <taxon>Lophotrochozoa</taxon>
        <taxon>Mollusca</taxon>
        <taxon>Bivalvia</taxon>
        <taxon>Autobranchia</taxon>
        <taxon>Heteroconchia</taxon>
        <taxon>Euheterodonta</taxon>
        <taxon>Imparidentia</taxon>
        <taxon>Neoheterodontei</taxon>
        <taxon>Myida</taxon>
        <taxon>Dreissenoidea</taxon>
        <taxon>Dreissenidae</taxon>
        <taxon>Dreissena</taxon>
    </lineage>
</organism>
<reference evidence="1" key="2">
    <citation type="submission" date="2020-11" db="EMBL/GenBank/DDBJ databases">
        <authorList>
            <person name="McCartney M.A."/>
            <person name="Auch B."/>
            <person name="Kono T."/>
            <person name="Mallez S."/>
            <person name="Becker A."/>
            <person name="Gohl D.M."/>
            <person name="Silverstein K.A.T."/>
            <person name="Koren S."/>
            <person name="Bechman K.B."/>
            <person name="Herman A."/>
            <person name="Abrahante J.E."/>
            <person name="Garbe J."/>
        </authorList>
    </citation>
    <scope>NUCLEOTIDE SEQUENCE</scope>
    <source>
        <strain evidence="1">Duluth1</strain>
        <tissue evidence="1">Whole animal</tissue>
    </source>
</reference>
<dbReference type="Proteomes" id="UP000828390">
    <property type="component" value="Unassembled WGS sequence"/>
</dbReference>
<proteinExistence type="predicted"/>
<protein>
    <submittedName>
        <fullName evidence="1">Uncharacterized protein</fullName>
    </submittedName>
</protein>